<dbReference type="EMBL" id="JACCKD010000003">
    <property type="protein sequence ID" value="MBA0125922.1"/>
    <property type="molecule type" value="Genomic_DNA"/>
</dbReference>
<organism evidence="2 3">
    <name type="scientific">Haloechinothrix aidingensis</name>
    <dbReference type="NCBI Taxonomy" id="2752311"/>
    <lineage>
        <taxon>Bacteria</taxon>
        <taxon>Bacillati</taxon>
        <taxon>Actinomycetota</taxon>
        <taxon>Actinomycetes</taxon>
        <taxon>Pseudonocardiales</taxon>
        <taxon>Pseudonocardiaceae</taxon>
        <taxon>Haloechinothrix</taxon>
    </lineage>
</organism>
<gene>
    <name evidence="2" type="ORF">H0B56_10250</name>
</gene>
<reference evidence="2 3" key="1">
    <citation type="submission" date="2020-07" db="EMBL/GenBank/DDBJ databases">
        <title>Genome of Haloechinothrix sp.</title>
        <authorList>
            <person name="Tang S.-K."/>
            <person name="Yang L."/>
            <person name="Zhu W.-Y."/>
        </authorList>
    </citation>
    <scope>NUCLEOTIDE SEQUENCE [LARGE SCALE GENOMIC DNA]</scope>
    <source>
        <strain evidence="2 3">YIM 98757</strain>
    </source>
</reference>
<accession>A0A838AA46</accession>
<dbReference type="Gene3D" id="3.30.420.60">
    <property type="entry name" value="eRF1 domain 2"/>
    <property type="match status" value="1"/>
</dbReference>
<evidence type="ECO:0000313" key="2">
    <source>
        <dbReference type="EMBL" id="MBA0125922.1"/>
    </source>
</evidence>
<dbReference type="NCBIfam" id="NF041024">
    <property type="entry name" value="acVLRF1_NCBI"/>
    <property type="match status" value="1"/>
</dbReference>
<evidence type="ECO:0000259" key="1">
    <source>
        <dbReference type="Pfam" id="PF18859"/>
    </source>
</evidence>
<proteinExistence type="predicted"/>
<comment type="caution">
    <text evidence="2">The sequence shown here is derived from an EMBL/GenBank/DDBJ whole genome shotgun (WGS) entry which is preliminary data.</text>
</comment>
<dbReference type="SUPFAM" id="SSF53137">
    <property type="entry name" value="Translational machinery components"/>
    <property type="match status" value="1"/>
</dbReference>
<name>A0A838AA46_9PSEU</name>
<dbReference type="InterPro" id="IPR042226">
    <property type="entry name" value="eFR1_2_sf"/>
</dbReference>
<dbReference type="Proteomes" id="UP000582974">
    <property type="component" value="Unassembled WGS sequence"/>
</dbReference>
<keyword evidence="3" id="KW-1185">Reference proteome</keyword>
<protein>
    <recommendedName>
        <fullName evidence="1">Actinobacteria/chloroflexi VLRF1 release factor domain-containing protein</fullName>
    </recommendedName>
</protein>
<dbReference type="Pfam" id="PF18859">
    <property type="entry name" value="acVLRF1"/>
    <property type="match status" value="1"/>
</dbReference>
<dbReference type="AlphaFoldDB" id="A0A838AA46"/>
<feature type="domain" description="Actinobacteria/chloroflexi VLRF1 release factor" evidence="1">
    <location>
        <begin position="89"/>
        <end position="220"/>
    </location>
</feature>
<evidence type="ECO:0000313" key="3">
    <source>
        <dbReference type="Proteomes" id="UP000582974"/>
    </source>
</evidence>
<sequence>MKARQVAGGGRAVEVPPERLRRWFDNFAARNGGIRDTRRTPEAVTVTGGNGTTATATVPFAPLPPRVDGHASVPGLAVDELVEHACRERRIGLILVRAGAHSVGIADGDSVVASRTDRHHVQGRTSAGGWSQQRFARRRQGQARQALRRAADDVAEVVLAEVERLDAVILGGDRAALDELRADSRLRPALELVRGDVLDVPEPRRRVLDEAAVRARAVEIVITDPDTAQG</sequence>
<dbReference type="RefSeq" id="WP_180892741.1">
    <property type="nucleotide sequence ID" value="NZ_JACCKD010000003.1"/>
</dbReference>
<dbReference type="InterPro" id="IPR040783">
    <property type="entry name" value="VLRF1"/>
</dbReference>